<dbReference type="EC" id="3.2.1.14" evidence="3"/>
<feature type="signal peptide" evidence="11">
    <location>
        <begin position="1"/>
        <end position="22"/>
    </location>
</feature>
<name>A0A2I1DA05_ASPC2</name>
<evidence type="ECO:0000313" key="13">
    <source>
        <dbReference type="EMBL" id="PKY06710.1"/>
    </source>
</evidence>
<evidence type="ECO:0000259" key="12">
    <source>
        <dbReference type="PROSITE" id="PS51910"/>
    </source>
</evidence>
<dbReference type="GO" id="GO:0008843">
    <property type="term" value="F:endochitinase activity"/>
    <property type="evidence" value="ECO:0007669"/>
    <property type="project" value="UniProtKB-EC"/>
</dbReference>
<dbReference type="Proteomes" id="UP000234254">
    <property type="component" value="Unassembled WGS sequence"/>
</dbReference>
<evidence type="ECO:0000256" key="11">
    <source>
        <dbReference type="SAM" id="SignalP"/>
    </source>
</evidence>
<keyword evidence="4 9" id="KW-0378">Hydrolase</keyword>
<dbReference type="InterPro" id="IPR050314">
    <property type="entry name" value="Glycosyl_Hydrlase_18"/>
</dbReference>
<evidence type="ECO:0000256" key="5">
    <source>
        <dbReference type="ARBA" id="ARBA00023024"/>
    </source>
</evidence>
<dbReference type="VEuPathDB" id="FungiDB:P168DRAFT_265391"/>
<keyword evidence="5" id="KW-0146">Chitin degradation</keyword>
<dbReference type="InterPro" id="IPR001223">
    <property type="entry name" value="Glyco_hydro18_cat"/>
</dbReference>
<dbReference type="PANTHER" id="PTHR11177">
    <property type="entry name" value="CHITINASE"/>
    <property type="match status" value="1"/>
</dbReference>
<evidence type="ECO:0000256" key="10">
    <source>
        <dbReference type="SAM" id="MobiDB-lite"/>
    </source>
</evidence>
<accession>A0A2I1DA05</accession>
<proteinExistence type="inferred from homology"/>
<evidence type="ECO:0000256" key="6">
    <source>
        <dbReference type="ARBA" id="ARBA00023277"/>
    </source>
</evidence>
<dbReference type="InterPro" id="IPR011583">
    <property type="entry name" value="Chitinase_II/V-like_cat"/>
</dbReference>
<dbReference type="GeneID" id="36542434"/>
<dbReference type="GO" id="GO:0008061">
    <property type="term" value="F:chitin binding"/>
    <property type="evidence" value="ECO:0007669"/>
    <property type="project" value="InterPro"/>
</dbReference>
<dbReference type="PANTHER" id="PTHR11177:SF317">
    <property type="entry name" value="CHITINASE 12-RELATED"/>
    <property type="match status" value="1"/>
</dbReference>
<gene>
    <name evidence="13" type="ORF">P168DRAFT_265391</name>
</gene>
<evidence type="ECO:0000256" key="1">
    <source>
        <dbReference type="ARBA" id="ARBA00000822"/>
    </source>
</evidence>
<comment type="similarity">
    <text evidence="2">Belongs to the glycosyl hydrolase 18 family. Chitinase class V subfamily.</text>
</comment>
<dbReference type="PROSITE" id="PS51910">
    <property type="entry name" value="GH18_2"/>
    <property type="match status" value="1"/>
</dbReference>
<dbReference type="AlphaFoldDB" id="A0A2I1DA05"/>
<keyword evidence="11" id="KW-0732">Signal</keyword>
<dbReference type="Pfam" id="PF00704">
    <property type="entry name" value="Glyco_hydro_18"/>
    <property type="match status" value="1"/>
</dbReference>
<feature type="region of interest" description="Disordered" evidence="10">
    <location>
        <begin position="329"/>
        <end position="348"/>
    </location>
</feature>
<dbReference type="InterPro" id="IPR017853">
    <property type="entry name" value="GH"/>
</dbReference>
<dbReference type="CDD" id="cd06548">
    <property type="entry name" value="GH18_chitinase"/>
    <property type="match status" value="1"/>
</dbReference>
<feature type="domain" description="GH18" evidence="12">
    <location>
        <begin position="59"/>
        <end position="433"/>
    </location>
</feature>
<sequence length="458" mass="49848">MARFLSIFLFLACVWYRAMVVAIPVSASFDLALGVPGATSTLAPAPAPAPEPKSGSGGYRSMAYFVNWGIFKRNYHAESLPTEQLTHVLYAFADIHPDGEVFLTDVYADLERRYPGDPTSGEVGNTGNNVYGSTKQLFLLKKRNRSLKVMLSIGGWDFSQHFAGPAGSGSGRKRFAETAVKLMGDMGMDGLDVDWEYPSNEQEGENMLQLLKATRQELDRYAQANAKGEHFLLSVATAAGPTRYKVLNLKAISEVANFINLMAYDYALKEDTTAAHTANINPSLANPLSTPFNTEQAISAYIDAGVPPSQISLGIPLYGRSFANTDGPGKPFSGVDDTSGRGDGSWDPDVWDVKALPRPGAKVITEQDIGATHSYDAQRRVMISYDTQDTVKEKAEYIKRKGLGGAMWWEASGDREVGKGSLIATLVESLGGTGGLDTKKNFIDYPASRYENLRKKFS</sequence>
<dbReference type="PROSITE" id="PS01095">
    <property type="entry name" value="GH18_1"/>
    <property type="match status" value="1"/>
</dbReference>
<evidence type="ECO:0000256" key="3">
    <source>
        <dbReference type="ARBA" id="ARBA00012729"/>
    </source>
</evidence>
<dbReference type="RefSeq" id="XP_024695304.1">
    <property type="nucleotide sequence ID" value="XM_024834910.1"/>
</dbReference>
<dbReference type="InterPro" id="IPR029070">
    <property type="entry name" value="Chitinase_insertion_sf"/>
</dbReference>
<evidence type="ECO:0000256" key="7">
    <source>
        <dbReference type="ARBA" id="ARBA00023295"/>
    </source>
</evidence>
<feature type="chain" id="PRO_5014185092" description="chitinase" evidence="11">
    <location>
        <begin position="23"/>
        <end position="458"/>
    </location>
</feature>
<dbReference type="Gene3D" id="3.20.20.80">
    <property type="entry name" value="Glycosidases"/>
    <property type="match status" value="1"/>
</dbReference>
<dbReference type="GO" id="GO:0000272">
    <property type="term" value="P:polysaccharide catabolic process"/>
    <property type="evidence" value="ECO:0007669"/>
    <property type="project" value="UniProtKB-KW"/>
</dbReference>
<keyword evidence="7 9" id="KW-0326">Glycosidase</keyword>
<dbReference type="OrthoDB" id="76388at2759"/>
<keyword evidence="14" id="KW-1185">Reference proteome</keyword>
<reference evidence="13" key="1">
    <citation type="submission" date="2016-12" db="EMBL/GenBank/DDBJ databases">
        <title>The genomes of Aspergillus section Nigri reveals drivers in fungal speciation.</title>
        <authorList>
            <consortium name="DOE Joint Genome Institute"/>
            <person name="Vesth T.C."/>
            <person name="Nybo J."/>
            <person name="Theobald S."/>
            <person name="Brandl J."/>
            <person name="Frisvad J.C."/>
            <person name="Nielsen K.F."/>
            <person name="Lyhne E.K."/>
            <person name="Kogle M.E."/>
            <person name="Kuo A."/>
            <person name="Riley R."/>
            <person name="Clum A."/>
            <person name="Nolan M."/>
            <person name="Lipzen A."/>
            <person name="Salamov A."/>
            <person name="Henrissat B."/>
            <person name="Wiebenga A."/>
            <person name="De vries R.P."/>
            <person name="Grigoriev I.V."/>
            <person name="Mortensen U.H."/>
            <person name="Andersen M.R."/>
            <person name="Baker S.E."/>
        </authorList>
    </citation>
    <scope>NUCLEOTIDE SEQUENCE</scope>
    <source>
        <strain evidence="13">IBT 28561</strain>
    </source>
</reference>
<dbReference type="InterPro" id="IPR001579">
    <property type="entry name" value="Glyco_hydro_18_chit_AS"/>
</dbReference>
<dbReference type="SUPFAM" id="SSF54556">
    <property type="entry name" value="Chitinase insertion domain"/>
    <property type="match status" value="1"/>
</dbReference>
<protein>
    <recommendedName>
        <fullName evidence="3">chitinase</fullName>
        <ecNumber evidence="3">3.2.1.14</ecNumber>
    </recommendedName>
</protein>
<dbReference type="SMART" id="SM00636">
    <property type="entry name" value="Glyco_18"/>
    <property type="match status" value="1"/>
</dbReference>
<comment type="caution">
    <text evidence="13">The sequence shown here is derived from an EMBL/GenBank/DDBJ whole genome shotgun (WGS) entry which is preliminary data.</text>
</comment>
<evidence type="ECO:0000256" key="8">
    <source>
        <dbReference type="ARBA" id="ARBA00023326"/>
    </source>
</evidence>
<comment type="catalytic activity">
    <reaction evidence="1">
        <text>Random endo-hydrolysis of N-acetyl-beta-D-glucosaminide (1-&gt;4)-beta-linkages in chitin and chitodextrins.</text>
        <dbReference type="EC" id="3.2.1.14"/>
    </reaction>
</comment>
<keyword evidence="8" id="KW-0624">Polysaccharide degradation</keyword>
<evidence type="ECO:0000256" key="4">
    <source>
        <dbReference type="ARBA" id="ARBA00022801"/>
    </source>
</evidence>
<dbReference type="SUPFAM" id="SSF51445">
    <property type="entry name" value="(Trans)glycosidases"/>
    <property type="match status" value="1"/>
</dbReference>
<dbReference type="GO" id="GO:0005576">
    <property type="term" value="C:extracellular region"/>
    <property type="evidence" value="ECO:0007669"/>
    <property type="project" value="TreeGrafter"/>
</dbReference>
<organism evidence="13 14">
    <name type="scientific">Aspergillus campestris (strain IBT 28561)</name>
    <dbReference type="NCBI Taxonomy" id="1392248"/>
    <lineage>
        <taxon>Eukaryota</taxon>
        <taxon>Fungi</taxon>
        <taxon>Dikarya</taxon>
        <taxon>Ascomycota</taxon>
        <taxon>Pezizomycotina</taxon>
        <taxon>Eurotiomycetes</taxon>
        <taxon>Eurotiomycetidae</taxon>
        <taxon>Eurotiales</taxon>
        <taxon>Aspergillaceae</taxon>
        <taxon>Aspergillus</taxon>
        <taxon>Aspergillus subgen. Circumdati</taxon>
    </lineage>
</organism>
<dbReference type="GO" id="GO:0006032">
    <property type="term" value="P:chitin catabolic process"/>
    <property type="evidence" value="ECO:0007669"/>
    <property type="project" value="UniProtKB-KW"/>
</dbReference>
<evidence type="ECO:0000256" key="2">
    <source>
        <dbReference type="ARBA" id="ARBA00008682"/>
    </source>
</evidence>
<dbReference type="EMBL" id="MSFM01000003">
    <property type="protein sequence ID" value="PKY06710.1"/>
    <property type="molecule type" value="Genomic_DNA"/>
</dbReference>
<keyword evidence="6" id="KW-0119">Carbohydrate metabolism</keyword>
<dbReference type="Gene3D" id="3.10.50.10">
    <property type="match status" value="1"/>
</dbReference>
<evidence type="ECO:0000313" key="14">
    <source>
        <dbReference type="Proteomes" id="UP000234254"/>
    </source>
</evidence>
<evidence type="ECO:0000256" key="9">
    <source>
        <dbReference type="RuleBase" id="RU000489"/>
    </source>
</evidence>